<proteinExistence type="predicted"/>
<protein>
    <submittedName>
        <fullName evidence="1">Uncharacterized protein</fullName>
    </submittedName>
</protein>
<organism evidence="1 2">
    <name type="scientific">Terrimicrobium sacchariphilum</name>
    <dbReference type="NCBI Taxonomy" id="690879"/>
    <lineage>
        <taxon>Bacteria</taxon>
        <taxon>Pseudomonadati</taxon>
        <taxon>Verrucomicrobiota</taxon>
        <taxon>Terrimicrobiia</taxon>
        <taxon>Terrimicrobiales</taxon>
        <taxon>Terrimicrobiaceae</taxon>
        <taxon>Terrimicrobium</taxon>
    </lineage>
</organism>
<dbReference type="InParanoid" id="A0A146G6B4"/>
<reference evidence="2" key="1">
    <citation type="journal article" date="2017" name="Genome Announc.">
        <title>Draft Genome Sequence of Terrimicrobium sacchariphilum NM-5T, a Facultative Anaerobic Soil Bacterium of the Class Spartobacteria.</title>
        <authorList>
            <person name="Qiu Y.L."/>
            <person name="Tourlousse D.M."/>
            <person name="Matsuura N."/>
            <person name="Ohashi A."/>
            <person name="Sekiguchi Y."/>
        </authorList>
    </citation>
    <scope>NUCLEOTIDE SEQUENCE [LARGE SCALE GENOMIC DNA]</scope>
    <source>
        <strain evidence="2">NM-5</strain>
    </source>
</reference>
<dbReference type="AlphaFoldDB" id="A0A146G6B4"/>
<name>A0A146G6B4_TERSA</name>
<keyword evidence="2" id="KW-1185">Reference proteome</keyword>
<gene>
    <name evidence="1" type="ORF">TSACC_2886</name>
</gene>
<dbReference type="EMBL" id="BDCO01000002">
    <property type="protein sequence ID" value="GAT32487.1"/>
    <property type="molecule type" value="Genomic_DNA"/>
</dbReference>
<accession>A0A146G6B4</accession>
<comment type="caution">
    <text evidence="1">The sequence shown here is derived from an EMBL/GenBank/DDBJ whole genome shotgun (WGS) entry which is preliminary data.</text>
</comment>
<evidence type="ECO:0000313" key="2">
    <source>
        <dbReference type="Proteomes" id="UP000076023"/>
    </source>
</evidence>
<sequence>MYVLLREHGGRRESRRTAILSDGQPFVSFATFCKILFRPSRYSMVRTVMERVGQEIVPVLF</sequence>
<dbReference type="Proteomes" id="UP000076023">
    <property type="component" value="Unassembled WGS sequence"/>
</dbReference>
<evidence type="ECO:0000313" key="1">
    <source>
        <dbReference type="EMBL" id="GAT32487.1"/>
    </source>
</evidence>